<dbReference type="Proteomes" id="UP000613740">
    <property type="component" value="Unassembled WGS sequence"/>
</dbReference>
<dbReference type="Pfam" id="PF00856">
    <property type="entry name" value="SET"/>
    <property type="match status" value="1"/>
</dbReference>
<dbReference type="PANTHER" id="PTHR13271">
    <property type="entry name" value="UNCHARACTERIZED PUTATIVE METHYLTRANSFERASE"/>
    <property type="match status" value="1"/>
</dbReference>
<dbReference type="CDD" id="cd10527">
    <property type="entry name" value="SET_LSMT"/>
    <property type="match status" value="1"/>
</dbReference>
<dbReference type="InterPro" id="IPR046341">
    <property type="entry name" value="SET_dom_sf"/>
</dbReference>
<dbReference type="PANTHER" id="PTHR13271:SF123">
    <property type="entry name" value="RIBULOSE-1,5-BISPHOSPHATE CARBOXYLASE_OXYGENASE SMALL SUBUNIT N-METHYLTRANSFERASE I-RELATED"/>
    <property type="match status" value="1"/>
</dbReference>
<keyword evidence="1" id="KW-0732">Signal</keyword>
<dbReference type="EMBL" id="JAEHOD010000020">
    <property type="protein sequence ID" value="KAG2447795.1"/>
    <property type="molecule type" value="Genomic_DNA"/>
</dbReference>
<feature type="domain" description="SET" evidence="2">
    <location>
        <begin position="49"/>
        <end position="246"/>
    </location>
</feature>
<dbReference type="SUPFAM" id="SSF82199">
    <property type="entry name" value="SET domain"/>
    <property type="match status" value="1"/>
</dbReference>
<comment type="caution">
    <text evidence="3">The sequence shown here is derived from an EMBL/GenBank/DDBJ whole genome shotgun (WGS) entry which is preliminary data.</text>
</comment>
<reference evidence="3" key="1">
    <citation type="journal article" date="2020" name="bioRxiv">
        <title>Comparative genomics of Chlamydomonas.</title>
        <authorList>
            <person name="Craig R.J."/>
            <person name="Hasan A.R."/>
            <person name="Ness R.W."/>
            <person name="Keightley P.D."/>
        </authorList>
    </citation>
    <scope>NUCLEOTIDE SEQUENCE</scope>
    <source>
        <strain evidence="3">CCAP 11/173</strain>
    </source>
</reference>
<proteinExistence type="predicted"/>
<accession>A0A835WIY8</accession>
<gene>
    <name evidence="3" type="ORF">HYH02_007252</name>
</gene>
<dbReference type="Gene3D" id="3.90.1410.10">
    <property type="entry name" value="set domain protein methyltransferase, domain 1"/>
    <property type="match status" value="1"/>
</dbReference>
<name>A0A835WIY8_9CHLO</name>
<feature type="signal peptide" evidence="1">
    <location>
        <begin position="1"/>
        <end position="29"/>
    </location>
</feature>
<dbReference type="OrthoDB" id="441812at2759"/>
<feature type="chain" id="PRO_5032615609" description="SET domain-containing protein" evidence="1">
    <location>
        <begin position="30"/>
        <end position="366"/>
    </location>
</feature>
<evidence type="ECO:0000259" key="2">
    <source>
        <dbReference type="PROSITE" id="PS50280"/>
    </source>
</evidence>
<keyword evidence="4" id="KW-1185">Reference proteome</keyword>
<evidence type="ECO:0000313" key="3">
    <source>
        <dbReference type="EMBL" id="KAG2447795.1"/>
    </source>
</evidence>
<dbReference type="InterPro" id="IPR050600">
    <property type="entry name" value="SETD3_SETD6_MTase"/>
</dbReference>
<evidence type="ECO:0000256" key="1">
    <source>
        <dbReference type="SAM" id="SignalP"/>
    </source>
</evidence>
<dbReference type="PROSITE" id="PS50280">
    <property type="entry name" value="SET"/>
    <property type="match status" value="1"/>
</dbReference>
<dbReference type="GO" id="GO:0016279">
    <property type="term" value="F:protein-lysine N-methyltransferase activity"/>
    <property type="evidence" value="ECO:0007669"/>
    <property type="project" value="TreeGrafter"/>
</dbReference>
<dbReference type="AlphaFoldDB" id="A0A835WIY8"/>
<protein>
    <recommendedName>
        <fullName evidence="2">SET domain-containing protein</fullName>
    </recommendedName>
</protein>
<organism evidence="3 4">
    <name type="scientific">Chlamydomonas schloesseri</name>
    <dbReference type="NCBI Taxonomy" id="2026947"/>
    <lineage>
        <taxon>Eukaryota</taxon>
        <taxon>Viridiplantae</taxon>
        <taxon>Chlorophyta</taxon>
        <taxon>core chlorophytes</taxon>
        <taxon>Chlorophyceae</taxon>
        <taxon>CS clade</taxon>
        <taxon>Chlamydomonadales</taxon>
        <taxon>Chlamydomonadaceae</taxon>
        <taxon>Chlamydomonas</taxon>
    </lineage>
</organism>
<sequence>MDLKSRFRGLGLFVAVLALASVLGRGTDAYITNEEQSFLDWVISEGGELRVTIGRDAKGVRGLYTKQPVKKGEVLISIPEHLVLSVKNAAAAEATPQLLREVYSPCSRLRPYLDTLPGPDGVLTAYNWPDEYVKYLADPVMEEQVTNSFKLHAKYTWLGNNDEEMEVTIPEAIGRANISLADWEHMVSLLSSRTFTIRKGALSLVPVLDLANHDVRDVNQLDNSSKVRLIAGKDLGAGEEVTITYGGLRNDELLLYYGFLDTVTEPPRLFSMDHRAYKLYEAKQLSDAPMEGTPEELRAELARLRGVLAALEERLAALGPIPQTRPYVASVLASTHDVRRRALHAEIGRVERKLQEGSNGSGGEEL</sequence>
<dbReference type="InterPro" id="IPR001214">
    <property type="entry name" value="SET_dom"/>
</dbReference>
<evidence type="ECO:0000313" key="4">
    <source>
        <dbReference type="Proteomes" id="UP000613740"/>
    </source>
</evidence>